<accession>F4RUJ8</accession>
<dbReference type="HOGENOM" id="CLU_930914_0_0_1"/>
<feature type="compositionally biased region" description="Polar residues" evidence="1">
    <location>
        <begin position="48"/>
        <end position="58"/>
    </location>
</feature>
<reference evidence="3" key="1">
    <citation type="journal article" date="2011" name="Proc. Natl. Acad. Sci. U.S.A.">
        <title>Obligate biotrophy features unraveled by the genomic analysis of rust fungi.</title>
        <authorList>
            <person name="Duplessis S."/>
            <person name="Cuomo C.A."/>
            <person name="Lin Y.-C."/>
            <person name="Aerts A."/>
            <person name="Tisserant E."/>
            <person name="Veneault-Fourrey C."/>
            <person name="Joly D.L."/>
            <person name="Hacquard S."/>
            <person name="Amselem J."/>
            <person name="Cantarel B.L."/>
            <person name="Chiu R."/>
            <person name="Coutinho P.M."/>
            <person name="Feau N."/>
            <person name="Field M."/>
            <person name="Frey P."/>
            <person name="Gelhaye E."/>
            <person name="Goldberg J."/>
            <person name="Grabherr M.G."/>
            <person name="Kodira C.D."/>
            <person name="Kohler A."/>
            <person name="Kuees U."/>
            <person name="Lindquist E.A."/>
            <person name="Lucas S.M."/>
            <person name="Mago R."/>
            <person name="Mauceli E."/>
            <person name="Morin E."/>
            <person name="Murat C."/>
            <person name="Pangilinan J.L."/>
            <person name="Park R."/>
            <person name="Pearson M."/>
            <person name="Quesneville H."/>
            <person name="Rouhier N."/>
            <person name="Sakthikumar S."/>
            <person name="Salamov A.A."/>
            <person name="Schmutz J."/>
            <person name="Selles B."/>
            <person name="Shapiro H."/>
            <person name="Tanguay P."/>
            <person name="Tuskan G.A."/>
            <person name="Henrissat B."/>
            <person name="Van de Peer Y."/>
            <person name="Rouze P."/>
            <person name="Ellis J.G."/>
            <person name="Dodds P.N."/>
            <person name="Schein J.E."/>
            <person name="Zhong S."/>
            <person name="Hamelin R.C."/>
            <person name="Grigoriev I.V."/>
            <person name="Szabo L.J."/>
            <person name="Martin F."/>
        </authorList>
    </citation>
    <scope>NUCLEOTIDE SEQUENCE [LARGE SCALE GENOMIC DNA]</scope>
    <source>
        <strain evidence="3">98AG31 / pathotype 3-4-7</strain>
    </source>
</reference>
<dbReference type="RefSeq" id="XP_007412738.1">
    <property type="nucleotide sequence ID" value="XM_007412676.1"/>
</dbReference>
<feature type="compositionally biased region" description="Acidic residues" evidence="1">
    <location>
        <begin position="99"/>
        <end position="108"/>
    </location>
</feature>
<organism evidence="3">
    <name type="scientific">Melampsora larici-populina (strain 98AG31 / pathotype 3-4-7)</name>
    <name type="common">Poplar leaf rust fungus</name>
    <dbReference type="NCBI Taxonomy" id="747676"/>
    <lineage>
        <taxon>Eukaryota</taxon>
        <taxon>Fungi</taxon>
        <taxon>Dikarya</taxon>
        <taxon>Basidiomycota</taxon>
        <taxon>Pucciniomycotina</taxon>
        <taxon>Pucciniomycetes</taxon>
        <taxon>Pucciniales</taxon>
        <taxon>Melampsoraceae</taxon>
        <taxon>Melampsora</taxon>
    </lineage>
</organism>
<dbReference type="EMBL" id="GL883121">
    <property type="protein sequence ID" value="EGG03945.1"/>
    <property type="molecule type" value="Genomic_DNA"/>
</dbReference>
<feature type="region of interest" description="Disordered" evidence="1">
    <location>
        <begin position="1"/>
        <end position="108"/>
    </location>
</feature>
<feature type="region of interest" description="Disordered" evidence="1">
    <location>
        <begin position="250"/>
        <end position="299"/>
    </location>
</feature>
<dbReference type="GeneID" id="18923590"/>
<proteinExistence type="predicted"/>
<sequence>MDNNSVRNFNEKARQRMLTRKQASNQQNQEDDENGSGSGEQNVGDGQLEQTNKTINQKTAEEELEDDELGGNETRNEEQTGRNGEVGGGTAENMINIPGEDDEEEESPEILLRHNKWINNMRLAFDRNETAKLTMLQTQYTRWCGAQQTAERDPMFDEFVFEDIIEKPGENPTIESRAEPVTSVSRTKTKIASRMQPHLASTSNLNENINQNKSQPYYAPYNKHQNQNRKNGGGYGDGGNAYAYGNNGYGNQNNQINSGWGSGGSSQTFHRGNGGQGRGNGSGSAAWRPRPGIGPGSFD</sequence>
<evidence type="ECO:0000313" key="3">
    <source>
        <dbReference type="Proteomes" id="UP000001072"/>
    </source>
</evidence>
<dbReference type="Proteomes" id="UP000001072">
    <property type="component" value="Unassembled WGS sequence"/>
</dbReference>
<feature type="compositionally biased region" description="Polar residues" evidence="1">
    <location>
        <begin position="201"/>
        <end position="215"/>
    </location>
</feature>
<protein>
    <submittedName>
        <fullName evidence="2">Uncharacterized protein</fullName>
    </submittedName>
</protein>
<keyword evidence="3" id="KW-1185">Reference proteome</keyword>
<gene>
    <name evidence="2" type="ORF">MELLADRAFT_108873</name>
</gene>
<feature type="region of interest" description="Disordered" evidence="1">
    <location>
        <begin position="201"/>
        <end position="235"/>
    </location>
</feature>
<evidence type="ECO:0000256" key="1">
    <source>
        <dbReference type="SAM" id="MobiDB-lite"/>
    </source>
</evidence>
<name>F4RUJ8_MELLP</name>
<dbReference type="AlphaFoldDB" id="F4RUJ8"/>
<dbReference type="InParanoid" id="F4RUJ8"/>
<dbReference type="VEuPathDB" id="FungiDB:MELLADRAFT_108873"/>
<dbReference type="KEGG" id="mlr:MELLADRAFT_108873"/>
<evidence type="ECO:0000313" key="2">
    <source>
        <dbReference type="EMBL" id="EGG03945.1"/>
    </source>
</evidence>
<feature type="compositionally biased region" description="Gly residues" evidence="1">
    <location>
        <begin position="272"/>
        <end position="282"/>
    </location>
</feature>